<dbReference type="OrthoDB" id="2137924at2759"/>
<dbReference type="InterPro" id="IPR015943">
    <property type="entry name" value="WD40/YVTN_repeat-like_dom_sf"/>
</dbReference>
<evidence type="ECO:0000313" key="3">
    <source>
        <dbReference type="Proteomes" id="UP000001568"/>
    </source>
</evidence>
<feature type="region of interest" description="Disordered" evidence="1">
    <location>
        <begin position="1"/>
        <end position="68"/>
    </location>
</feature>
<dbReference type="RefSeq" id="XP_001420567.1">
    <property type="nucleotide sequence ID" value="XM_001420530.1"/>
</dbReference>
<evidence type="ECO:0000256" key="1">
    <source>
        <dbReference type="SAM" id="MobiDB-lite"/>
    </source>
</evidence>
<dbReference type="KEGG" id="olu:OSTLU_17487"/>
<feature type="compositionally biased region" description="Basic and acidic residues" evidence="1">
    <location>
        <begin position="1"/>
        <end position="13"/>
    </location>
</feature>
<dbReference type="Proteomes" id="UP000001568">
    <property type="component" value="Chromosome 12"/>
</dbReference>
<protein>
    <submittedName>
        <fullName evidence="2">Uncharacterized protein</fullName>
    </submittedName>
</protein>
<dbReference type="HOGENOM" id="CLU_337832_0_0_1"/>
<proteinExistence type="predicted"/>
<keyword evidence="3" id="KW-1185">Reference proteome</keyword>
<dbReference type="GeneID" id="5004797"/>
<accession>A4S593</accession>
<dbReference type="Gene3D" id="2.130.10.10">
    <property type="entry name" value="YVTN repeat-like/Quinoprotein amine dehydrogenase"/>
    <property type="match status" value="1"/>
</dbReference>
<feature type="compositionally biased region" description="Acidic residues" evidence="1">
    <location>
        <begin position="139"/>
        <end position="148"/>
    </location>
</feature>
<dbReference type="SUPFAM" id="SSF50978">
    <property type="entry name" value="WD40 repeat-like"/>
    <property type="match status" value="1"/>
</dbReference>
<reference evidence="2 3" key="1">
    <citation type="journal article" date="2007" name="Proc. Natl. Acad. Sci. U.S.A.">
        <title>The tiny eukaryote Ostreococcus provides genomic insights into the paradox of plankton speciation.</title>
        <authorList>
            <person name="Palenik B."/>
            <person name="Grimwood J."/>
            <person name="Aerts A."/>
            <person name="Rouze P."/>
            <person name="Salamov A."/>
            <person name="Putnam N."/>
            <person name="Dupont C."/>
            <person name="Jorgensen R."/>
            <person name="Derelle E."/>
            <person name="Rombauts S."/>
            <person name="Zhou K."/>
            <person name="Otillar R."/>
            <person name="Merchant S.S."/>
            <person name="Podell S."/>
            <person name="Gaasterland T."/>
            <person name="Napoli C."/>
            <person name="Gendler K."/>
            <person name="Manuell A."/>
            <person name="Tai V."/>
            <person name="Vallon O."/>
            <person name="Piganeau G."/>
            <person name="Jancek S."/>
            <person name="Heijde M."/>
            <person name="Jabbari K."/>
            <person name="Bowler C."/>
            <person name="Lohr M."/>
            <person name="Robbens S."/>
            <person name="Werner G."/>
            <person name="Dubchak I."/>
            <person name="Pazour G.J."/>
            <person name="Ren Q."/>
            <person name="Paulsen I."/>
            <person name="Delwiche C."/>
            <person name="Schmutz J."/>
            <person name="Rokhsar D."/>
            <person name="Van de Peer Y."/>
            <person name="Moreau H."/>
            <person name="Grigoriev I.V."/>
        </authorList>
    </citation>
    <scope>NUCLEOTIDE SEQUENCE [LARGE SCALE GENOMIC DNA]</scope>
    <source>
        <strain evidence="2 3">CCE9901</strain>
    </source>
</reference>
<evidence type="ECO:0000313" key="2">
    <source>
        <dbReference type="EMBL" id="ABO98860.1"/>
    </source>
</evidence>
<dbReference type="OMA" id="DEDAMHF"/>
<organism evidence="2 3">
    <name type="scientific">Ostreococcus lucimarinus (strain CCE9901)</name>
    <dbReference type="NCBI Taxonomy" id="436017"/>
    <lineage>
        <taxon>Eukaryota</taxon>
        <taxon>Viridiplantae</taxon>
        <taxon>Chlorophyta</taxon>
        <taxon>Mamiellophyceae</taxon>
        <taxon>Mamiellales</taxon>
        <taxon>Bathycoccaceae</taxon>
        <taxon>Ostreococcus</taxon>
    </lineage>
</organism>
<feature type="compositionally biased region" description="Acidic residues" evidence="1">
    <location>
        <begin position="14"/>
        <end position="62"/>
    </location>
</feature>
<sequence length="843" mass="96293">MRARAGDDASADVREEEDFEVDDAMDDASDDESDDESGDESDESDDDASDDDDDDDDDDGEDDRSVRRDRWDEFYRLRSMIDDTDEGRVARAMALRAFQDEVRAMYAPENLHSGESDSDYENGNESVSVDSGMFHEGESSEDEVDDEVPAGPFVTYGDYQDLRRLHEQYDHCEERLRIGGNKDEFHHQVADCLCAFPRHRRLATKYLSHSERTKPRAMDRREFYEDYTCSDLKYFVSGEAVMLRNGFKLAAHTNEPRYSDDDRVPFTVYSMAYDEESRTLAVCGTGSQNTRAYNVMVYRCEQSETDTVVERIEEDMGGLMALAHNPGRVWSNGQREVGAMWKDDDPAWDFVQLCKANIGFEYGHDDYSDDDDYDPFHEDSMHEVEQANCVRFGWLEDPREPGKPRELRLILSSNDGHVYVCRLDENDRAILGASPYKLEKDFVIDNPVPVNCAVASPCGKFIAFSGDSHYVCLKEFSLREAGDDGLAVYCRCSESGSRSARSYVDAGAEYSFRIPCADDNDERMSSQYLTYSGDGRYLAATSDAYHSVTVWRVENVIGYRGEAVDGIYPIAHFYACTYACLPVTFSISNPSIMIWAERGAKLHVFDCAEAEEHREEMLNIRDDFLEKFGSEAELRERLRREKASFTKEHDGRDDYFFGSAEPTSKDYADPDALAMCAFVDMTRKSRLQAGWYKPNLSLRERYEVWRNSLVDKNTGKHFSIQTIRYGVHRTFITGLSVSQGVPIQKESDVSMDEHVSDVILYSSGTAVHKLELQTGLRRDMKNFQDFSRSFQRAVVAFLLCVKRSRRNSSGDICLADLPSDVIRDIIAKMAMPVYKWRQKPHVR</sequence>
<feature type="region of interest" description="Disordered" evidence="1">
    <location>
        <begin position="111"/>
        <end position="150"/>
    </location>
</feature>
<dbReference type="AlphaFoldDB" id="A4S593"/>
<dbReference type="InterPro" id="IPR036322">
    <property type="entry name" value="WD40_repeat_dom_sf"/>
</dbReference>
<dbReference type="EMBL" id="CP000592">
    <property type="protein sequence ID" value="ABO98860.1"/>
    <property type="molecule type" value="Genomic_DNA"/>
</dbReference>
<name>A4S593_OSTLU</name>
<gene>
    <name evidence="2" type="ORF">OSTLU_17487</name>
</gene>
<dbReference type="Gramene" id="ABO98860">
    <property type="protein sequence ID" value="ABO98860"/>
    <property type="gene ID" value="OSTLU_17487"/>
</dbReference>